<evidence type="ECO:0000313" key="1">
    <source>
        <dbReference type="EMBL" id="CAN0505119.1"/>
    </source>
</evidence>
<dbReference type="Proteomes" id="UP001162501">
    <property type="component" value="Chromosome 4"/>
</dbReference>
<name>A0AC59ZSJ7_RANTA</name>
<accession>A0AC59ZSJ7</accession>
<sequence>MEMSIFMEIFTPGDNSLLLLHAELYLSMNCEQALQDAGEVCQNEPLLPKGHHVQTQALSGLGRSKETLKEFLYCLALNPECNSVKKEAQKVLYSLPQRNVNSNTGESEELPTEVADFECALCMRLLFEPVTMPCGHTFLPEVPGALPGPRSALSRVQRKTFRSRYFSGKDLSTCCRKGEAPYRPQERALI</sequence>
<dbReference type="EMBL" id="OX596088">
    <property type="protein sequence ID" value="CAN0505119.1"/>
    <property type="molecule type" value="Genomic_DNA"/>
</dbReference>
<protein>
    <submittedName>
        <fullName evidence="1">Uncharacterized protein</fullName>
    </submittedName>
</protein>
<evidence type="ECO:0000313" key="2">
    <source>
        <dbReference type="Proteomes" id="UP001162501"/>
    </source>
</evidence>
<gene>
    <name evidence="1" type="ORF">MRATA1EN22A_LOCUS22513</name>
</gene>
<reference evidence="1" key="2">
    <citation type="submission" date="2025-03" db="EMBL/GenBank/DDBJ databases">
        <authorList>
            <consortium name="ELIXIR-Norway"/>
            <consortium name="Elixir Norway"/>
        </authorList>
    </citation>
    <scope>NUCLEOTIDE SEQUENCE</scope>
</reference>
<reference evidence="1" key="1">
    <citation type="submission" date="2023-05" db="EMBL/GenBank/DDBJ databases">
        <authorList>
            <consortium name="ELIXIR-Norway"/>
        </authorList>
    </citation>
    <scope>NUCLEOTIDE SEQUENCE</scope>
</reference>
<organism evidence="1 2">
    <name type="scientific">Rangifer tarandus platyrhynchus</name>
    <name type="common">Svalbard reindeer</name>
    <dbReference type="NCBI Taxonomy" id="3082113"/>
    <lineage>
        <taxon>Eukaryota</taxon>
        <taxon>Metazoa</taxon>
        <taxon>Chordata</taxon>
        <taxon>Craniata</taxon>
        <taxon>Vertebrata</taxon>
        <taxon>Euteleostomi</taxon>
        <taxon>Mammalia</taxon>
        <taxon>Eutheria</taxon>
        <taxon>Laurasiatheria</taxon>
        <taxon>Artiodactyla</taxon>
        <taxon>Ruminantia</taxon>
        <taxon>Pecora</taxon>
        <taxon>Cervidae</taxon>
        <taxon>Odocoileinae</taxon>
        <taxon>Rangifer</taxon>
    </lineage>
</organism>
<proteinExistence type="predicted"/>